<dbReference type="Gene3D" id="3.30.9.10">
    <property type="entry name" value="D-Amino Acid Oxidase, subunit A, domain 2"/>
    <property type="match status" value="1"/>
</dbReference>
<dbReference type="EMBL" id="MU150233">
    <property type="protein sequence ID" value="KAF9468251.1"/>
    <property type="molecule type" value="Genomic_DNA"/>
</dbReference>
<evidence type="ECO:0000256" key="4">
    <source>
        <dbReference type="ARBA" id="ARBA00023002"/>
    </source>
</evidence>
<keyword evidence="3" id="KW-0274">FAD</keyword>
<keyword evidence="8" id="KW-1185">Reference proteome</keyword>
<dbReference type="OrthoDB" id="1716816at2759"/>
<keyword evidence="4" id="KW-0560">Oxidoreductase</keyword>
<dbReference type="SUPFAM" id="SSF51905">
    <property type="entry name" value="FAD/NAD(P)-binding domain"/>
    <property type="match status" value="1"/>
</dbReference>
<evidence type="ECO:0000313" key="7">
    <source>
        <dbReference type="EMBL" id="KAF9468251.1"/>
    </source>
</evidence>
<evidence type="ECO:0000256" key="2">
    <source>
        <dbReference type="ARBA" id="ARBA00022630"/>
    </source>
</evidence>
<dbReference type="InterPro" id="IPR036188">
    <property type="entry name" value="FAD/NAD-bd_sf"/>
</dbReference>
<dbReference type="PRINTS" id="PR00420">
    <property type="entry name" value="RNGMNOXGNASE"/>
</dbReference>
<gene>
    <name evidence="7" type="ORF">BDZ94DRAFT_773579</name>
</gene>
<evidence type="ECO:0000256" key="1">
    <source>
        <dbReference type="ARBA" id="ARBA00007801"/>
    </source>
</evidence>
<dbReference type="PANTHER" id="PTHR43004">
    <property type="entry name" value="TRK SYSTEM POTASSIUM UPTAKE PROTEIN"/>
    <property type="match status" value="1"/>
</dbReference>
<feature type="domain" description="FAD-binding" evidence="5">
    <location>
        <begin position="13"/>
        <end position="365"/>
    </location>
</feature>
<evidence type="ECO:0000256" key="3">
    <source>
        <dbReference type="ARBA" id="ARBA00022827"/>
    </source>
</evidence>
<dbReference type="InterPro" id="IPR012941">
    <property type="entry name" value="Phe_hydrox_C_dim_dom"/>
</dbReference>
<comment type="similarity">
    <text evidence="1">Belongs to the PheA/TfdB FAD monooxygenase family.</text>
</comment>
<feature type="domain" description="Phenol hydroxylase-like C-terminal dimerisation" evidence="6">
    <location>
        <begin position="538"/>
        <end position="589"/>
    </location>
</feature>
<dbReference type="AlphaFoldDB" id="A0A9P5YGN3"/>
<dbReference type="Pfam" id="PF07976">
    <property type="entry name" value="Phe_hydrox_dim"/>
    <property type="match status" value="2"/>
</dbReference>
<accession>A0A9P5YGN3</accession>
<evidence type="ECO:0000313" key="8">
    <source>
        <dbReference type="Proteomes" id="UP000807353"/>
    </source>
</evidence>
<organism evidence="7 8">
    <name type="scientific">Collybia nuda</name>
    <dbReference type="NCBI Taxonomy" id="64659"/>
    <lineage>
        <taxon>Eukaryota</taxon>
        <taxon>Fungi</taxon>
        <taxon>Dikarya</taxon>
        <taxon>Basidiomycota</taxon>
        <taxon>Agaricomycotina</taxon>
        <taxon>Agaricomycetes</taxon>
        <taxon>Agaricomycetidae</taxon>
        <taxon>Agaricales</taxon>
        <taxon>Tricholomatineae</taxon>
        <taxon>Clitocybaceae</taxon>
        <taxon>Collybia</taxon>
    </lineage>
</organism>
<dbReference type="SUPFAM" id="SSF52833">
    <property type="entry name" value="Thioredoxin-like"/>
    <property type="match status" value="1"/>
</dbReference>
<dbReference type="GO" id="GO:0016709">
    <property type="term" value="F:oxidoreductase activity, acting on paired donors, with incorporation or reduction of molecular oxygen, NAD(P)H as one donor, and incorporation of one atom of oxygen"/>
    <property type="evidence" value="ECO:0007669"/>
    <property type="project" value="UniProtKB-ARBA"/>
</dbReference>
<dbReference type="PANTHER" id="PTHR43004:SF5">
    <property type="entry name" value="FAD-BINDING DOMAIN-CONTAINING PROTEIN"/>
    <property type="match status" value="1"/>
</dbReference>
<feature type="domain" description="Phenol hydroxylase-like C-terminal dimerisation" evidence="6">
    <location>
        <begin position="410"/>
        <end position="512"/>
    </location>
</feature>
<protein>
    <submittedName>
        <fullName evidence="7">FAD binding domain-containing protein</fullName>
    </submittedName>
</protein>
<dbReference type="InterPro" id="IPR036249">
    <property type="entry name" value="Thioredoxin-like_sf"/>
</dbReference>
<dbReference type="InterPro" id="IPR050641">
    <property type="entry name" value="RIFMO-like"/>
</dbReference>
<evidence type="ECO:0000259" key="6">
    <source>
        <dbReference type="Pfam" id="PF07976"/>
    </source>
</evidence>
<proteinExistence type="inferred from homology"/>
<dbReference type="GO" id="GO:0071949">
    <property type="term" value="F:FAD binding"/>
    <property type="evidence" value="ECO:0007669"/>
    <property type="project" value="InterPro"/>
</dbReference>
<evidence type="ECO:0000259" key="5">
    <source>
        <dbReference type="Pfam" id="PF01494"/>
    </source>
</evidence>
<name>A0A9P5YGN3_9AGAR</name>
<dbReference type="InterPro" id="IPR002938">
    <property type="entry name" value="FAD-bd"/>
</dbReference>
<sequence length="621" mass="68033">MTDMLQISIPDSIDVLVVGGGPTGLLISLILLRSGLKVLTIEQYDKFEQAMYGRACVLYSGSMELLDLNGIYDRIADIGFIVRDAITFKDGEPSENRGWSFIDKAIVGQTHFDFSFTIRQKYIEDAIRVAISEIDPNAVRGRVKLINYQEAKSAQHSIIATLEHEGRITEVKRKYLVGADGGRSTVRSIGEFPFPGTSSPYKWVRLDAIVKTDMPSSRSKAVALESREHGNVLWTPTDNGRTRIGFVCPADVYGKDGSSITEEAIIDAARNAVKPFSLEFEKLDWWTVYSISQRVAEKYQKGHVILAGDAAHTHSSGSAQGMNTGIHDATNLAWKLAGVVNGLYGECVLETYDLERRKSAQRLIQLDRDISALISGTIPSHFNAPPGANCNEYLEIVYSSNASFTVGLGVSYETNLLNQATSIPDQDGVPSVKVGHRAPDAPVFRPGAAFPKPLRSLLSYVGRFWILIFAGTLEPASESVYLNPACSAKYRNLREYFDAPCSFTNTHTRVSEFITILRGEGCLQVSEALGVEPLGKTVYDRSGETFAKYGVDETTGAMVVVRPDGIVSFTSRLDGTNDLSKYFTSFTLPTKKSVVQHPTAVDISGGEISIEGQEESTVLRS</sequence>
<comment type="caution">
    <text evidence="7">The sequence shown here is derived from an EMBL/GenBank/DDBJ whole genome shotgun (WGS) entry which is preliminary data.</text>
</comment>
<dbReference type="Proteomes" id="UP000807353">
    <property type="component" value="Unassembled WGS sequence"/>
</dbReference>
<dbReference type="Gene3D" id="3.40.30.20">
    <property type="match status" value="1"/>
</dbReference>
<keyword evidence="2" id="KW-0285">Flavoprotein</keyword>
<reference evidence="7" key="1">
    <citation type="submission" date="2020-11" db="EMBL/GenBank/DDBJ databases">
        <authorList>
            <consortium name="DOE Joint Genome Institute"/>
            <person name="Ahrendt S."/>
            <person name="Riley R."/>
            <person name="Andreopoulos W."/>
            <person name="Labutti K."/>
            <person name="Pangilinan J."/>
            <person name="Ruiz-Duenas F.J."/>
            <person name="Barrasa J.M."/>
            <person name="Sanchez-Garcia M."/>
            <person name="Camarero S."/>
            <person name="Miyauchi S."/>
            <person name="Serrano A."/>
            <person name="Linde D."/>
            <person name="Babiker R."/>
            <person name="Drula E."/>
            <person name="Ayuso-Fernandez I."/>
            <person name="Pacheco R."/>
            <person name="Padilla G."/>
            <person name="Ferreira P."/>
            <person name="Barriuso J."/>
            <person name="Kellner H."/>
            <person name="Castanera R."/>
            <person name="Alfaro M."/>
            <person name="Ramirez L."/>
            <person name="Pisabarro A.G."/>
            <person name="Kuo A."/>
            <person name="Tritt A."/>
            <person name="Lipzen A."/>
            <person name="He G."/>
            <person name="Yan M."/>
            <person name="Ng V."/>
            <person name="Cullen D."/>
            <person name="Martin F."/>
            <person name="Rosso M.-N."/>
            <person name="Henrissat B."/>
            <person name="Hibbett D."/>
            <person name="Martinez A.T."/>
            <person name="Grigoriev I.V."/>
        </authorList>
    </citation>
    <scope>NUCLEOTIDE SEQUENCE</scope>
    <source>
        <strain evidence="7">CBS 247.69</strain>
    </source>
</reference>
<dbReference type="InterPro" id="IPR038220">
    <property type="entry name" value="PHOX_C_sf"/>
</dbReference>
<dbReference type="SUPFAM" id="SSF54373">
    <property type="entry name" value="FAD-linked reductases, C-terminal domain"/>
    <property type="match status" value="1"/>
</dbReference>
<dbReference type="Gene3D" id="3.50.50.60">
    <property type="entry name" value="FAD/NAD(P)-binding domain"/>
    <property type="match status" value="1"/>
</dbReference>
<dbReference type="Pfam" id="PF01494">
    <property type="entry name" value="FAD_binding_3"/>
    <property type="match status" value="1"/>
</dbReference>